<keyword evidence="15" id="KW-0539">Nucleus</keyword>
<dbReference type="SUPFAM" id="SSF50978">
    <property type="entry name" value="WD40 repeat-like"/>
    <property type="match status" value="1"/>
</dbReference>
<dbReference type="InterPro" id="IPR015943">
    <property type="entry name" value="WD40/YVTN_repeat-like_dom_sf"/>
</dbReference>
<dbReference type="InterPro" id="IPR001680">
    <property type="entry name" value="WD40_rpt"/>
</dbReference>
<dbReference type="AlphaFoldDB" id="A0A482XRI7"/>
<dbReference type="InterPro" id="IPR037381">
    <property type="entry name" value="RFWD3"/>
</dbReference>
<dbReference type="EC" id="2.3.2.27" evidence="5"/>
<dbReference type="InterPro" id="IPR056527">
    <property type="entry name" value="WD40_RFWD3"/>
</dbReference>
<dbReference type="OrthoDB" id="5600418at2759"/>
<comment type="subcellular location">
    <subcellularLocation>
        <location evidence="3">Cytoplasm</location>
    </subcellularLocation>
    <subcellularLocation>
        <location evidence="2">Nucleus</location>
        <location evidence="2">PML body</location>
    </subcellularLocation>
</comment>
<reference evidence="21 22" key="1">
    <citation type="journal article" date="2017" name="Gigascience">
        <title>Genome sequence of the small brown planthopper, Laodelphax striatellus.</title>
        <authorList>
            <person name="Zhu J."/>
            <person name="Jiang F."/>
            <person name="Wang X."/>
            <person name="Yang P."/>
            <person name="Bao Y."/>
            <person name="Zhao W."/>
            <person name="Wang W."/>
            <person name="Lu H."/>
            <person name="Wang Q."/>
            <person name="Cui N."/>
            <person name="Li J."/>
            <person name="Chen X."/>
            <person name="Luo L."/>
            <person name="Yu J."/>
            <person name="Kang L."/>
            <person name="Cui F."/>
        </authorList>
    </citation>
    <scope>NUCLEOTIDE SEQUENCE [LARGE SCALE GENOMIC DNA]</scope>
    <source>
        <strain evidence="21">Lst14</strain>
    </source>
</reference>
<keyword evidence="13" id="KW-0862">Zinc</keyword>
<evidence type="ECO:0000256" key="8">
    <source>
        <dbReference type="ARBA" id="ARBA00022679"/>
    </source>
</evidence>
<evidence type="ECO:0000256" key="1">
    <source>
        <dbReference type="ARBA" id="ARBA00000900"/>
    </source>
</evidence>
<feature type="compositionally biased region" description="Acidic residues" evidence="19">
    <location>
        <begin position="77"/>
        <end position="88"/>
    </location>
</feature>
<keyword evidence="14" id="KW-0234">DNA repair</keyword>
<accession>A0A482XRI7</accession>
<sequence length="652" mass="70791">MTSNGSINTDDGEDYDSTDDPDYTLDEMDVDADSLSFDSVSEIESVLGVIDDIDDPDFAVPGIRYAGVIRYEEVLDSDTDMDSMDEGDNQSVSSVSQGDSNDEVEADEDTEDAGVVEVSDDEATNDAPPTPANASQPRSPAPPLPNTPPRSEGGEKESLPKVSPPSAKKQAGNEEEGMACSICLDTITNSGAHRLVALRCGHVFGHNCVERWLKTGCTHGARRCPDCNKRAKLSDIRVIYAEKLQVLDTSEIERLKSERDKVLAEKNVVVLELTKTKQLCQLQAEKLVNLENQMKQFDQQKPKSCTCSADPYQRNSSRKSFEFLPINSVEINKLGGCRVLAYSCNGILVVSQLSTNPLFAGFGVRKLEGFDLRSTQFIHVHKKQIRDLAFHPTSPNLLLSVSLDKTAKLIDTNNNSNVQSFNDDTMLWSCCWTANNAHQLVTGSQNGVVKLYDTRHQTAPVATWKSAGDSSPVIALAAVHNGALPAGGVISCRFNAVQLIGVHAPETMPQSVLSDGPFTSMSYNSASQMVVTTCRPSQRSRSVRHIVSQMSGSLDPSACLNYIHTFNRGTSARVMSRSHQMLMENGDSCVAAYNETAQSTELLSVNSGGVLSSARFDETVVDLCSIQGSDSSTFLASLTEKNLIVHRLVQGN</sequence>
<keyword evidence="11 16" id="KW-0863">Zinc-finger</keyword>
<dbReference type="GO" id="GO:0008270">
    <property type="term" value="F:zinc ion binding"/>
    <property type="evidence" value="ECO:0007669"/>
    <property type="project" value="UniProtKB-KW"/>
</dbReference>
<evidence type="ECO:0000313" key="21">
    <source>
        <dbReference type="EMBL" id="RZF48100.1"/>
    </source>
</evidence>
<keyword evidence="8" id="KW-0808">Transferase</keyword>
<feature type="repeat" description="WD" evidence="17">
    <location>
        <begin position="378"/>
        <end position="420"/>
    </location>
</feature>
<keyword evidence="12" id="KW-0833">Ubl conjugation pathway</keyword>
<evidence type="ECO:0000256" key="7">
    <source>
        <dbReference type="ARBA" id="ARBA00022574"/>
    </source>
</evidence>
<dbReference type="PANTHER" id="PTHR16047:SF7">
    <property type="entry name" value="E3 UBIQUITIN-PROTEIN LIGASE RFWD3"/>
    <property type="match status" value="1"/>
</dbReference>
<dbReference type="STRING" id="195883.A0A482XRI7"/>
<evidence type="ECO:0000256" key="4">
    <source>
        <dbReference type="ARBA" id="ARBA00004906"/>
    </source>
</evidence>
<dbReference type="CDD" id="cd16450">
    <property type="entry name" value="mRING-C3HGC3_RFWD3"/>
    <property type="match status" value="1"/>
</dbReference>
<dbReference type="InterPro" id="IPR036322">
    <property type="entry name" value="WD40_repeat_dom_sf"/>
</dbReference>
<evidence type="ECO:0000256" key="12">
    <source>
        <dbReference type="ARBA" id="ARBA00022786"/>
    </source>
</evidence>
<dbReference type="Pfam" id="PF23419">
    <property type="entry name" value="WD40_RFWD3"/>
    <property type="match status" value="1"/>
</dbReference>
<dbReference type="GO" id="GO:0016605">
    <property type="term" value="C:PML body"/>
    <property type="evidence" value="ECO:0007669"/>
    <property type="project" value="UniProtKB-SubCell"/>
</dbReference>
<dbReference type="PROSITE" id="PS50082">
    <property type="entry name" value="WD_REPEATS_2"/>
    <property type="match status" value="1"/>
</dbReference>
<evidence type="ECO:0000256" key="11">
    <source>
        <dbReference type="ARBA" id="ARBA00022771"/>
    </source>
</evidence>
<feature type="domain" description="RING-type" evidence="20">
    <location>
        <begin position="180"/>
        <end position="228"/>
    </location>
</feature>
<feature type="coiled-coil region" evidence="18">
    <location>
        <begin position="273"/>
        <end position="300"/>
    </location>
</feature>
<evidence type="ECO:0000256" key="15">
    <source>
        <dbReference type="ARBA" id="ARBA00023242"/>
    </source>
</evidence>
<dbReference type="SMR" id="A0A482XRI7"/>
<keyword evidence="18" id="KW-0175">Coiled coil</keyword>
<feature type="compositionally biased region" description="Polar residues" evidence="19">
    <location>
        <begin position="89"/>
        <end position="99"/>
    </location>
</feature>
<evidence type="ECO:0000256" key="16">
    <source>
        <dbReference type="PROSITE-ProRule" id="PRU00175"/>
    </source>
</evidence>
<organism evidence="21 22">
    <name type="scientific">Laodelphax striatellus</name>
    <name type="common">Small brown planthopper</name>
    <name type="synonym">Delphax striatella</name>
    <dbReference type="NCBI Taxonomy" id="195883"/>
    <lineage>
        <taxon>Eukaryota</taxon>
        <taxon>Metazoa</taxon>
        <taxon>Ecdysozoa</taxon>
        <taxon>Arthropoda</taxon>
        <taxon>Hexapoda</taxon>
        <taxon>Insecta</taxon>
        <taxon>Pterygota</taxon>
        <taxon>Neoptera</taxon>
        <taxon>Paraneoptera</taxon>
        <taxon>Hemiptera</taxon>
        <taxon>Auchenorrhyncha</taxon>
        <taxon>Fulgoroidea</taxon>
        <taxon>Delphacidae</taxon>
        <taxon>Criomorphinae</taxon>
        <taxon>Laodelphax</taxon>
    </lineage>
</organism>
<dbReference type="SMART" id="SM00320">
    <property type="entry name" value="WD40"/>
    <property type="match status" value="2"/>
</dbReference>
<keyword evidence="11 16" id="KW-0479">Metal-binding</keyword>
<evidence type="ECO:0000256" key="2">
    <source>
        <dbReference type="ARBA" id="ARBA00004322"/>
    </source>
</evidence>
<evidence type="ECO:0000256" key="6">
    <source>
        <dbReference type="ARBA" id="ARBA00022490"/>
    </source>
</evidence>
<dbReference type="GO" id="GO:0061630">
    <property type="term" value="F:ubiquitin protein ligase activity"/>
    <property type="evidence" value="ECO:0007669"/>
    <property type="project" value="UniProtKB-EC"/>
</dbReference>
<dbReference type="InterPro" id="IPR013083">
    <property type="entry name" value="Znf_RING/FYVE/PHD"/>
</dbReference>
<dbReference type="InParanoid" id="A0A482XRI7"/>
<feature type="region of interest" description="Disordered" evidence="19">
    <location>
        <begin position="1"/>
        <end position="30"/>
    </location>
</feature>
<gene>
    <name evidence="21" type="ORF">LSTR_LSTR002166</name>
</gene>
<dbReference type="GO" id="GO:0016567">
    <property type="term" value="P:protein ubiquitination"/>
    <property type="evidence" value="ECO:0007669"/>
    <property type="project" value="InterPro"/>
</dbReference>
<dbReference type="FunCoup" id="A0A482XRI7">
    <property type="interactions" value="1408"/>
</dbReference>
<dbReference type="SMART" id="SM00184">
    <property type="entry name" value="RING"/>
    <property type="match status" value="1"/>
</dbReference>
<feature type="compositionally biased region" description="Pro residues" evidence="19">
    <location>
        <begin position="139"/>
        <end position="148"/>
    </location>
</feature>
<evidence type="ECO:0000256" key="5">
    <source>
        <dbReference type="ARBA" id="ARBA00012483"/>
    </source>
</evidence>
<keyword evidence="22" id="KW-1185">Reference proteome</keyword>
<feature type="compositionally biased region" description="Acidic residues" evidence="19">
    <location>
        <begin position="100"/>
        <end position="124"/>
    </location>
</feature>
<dbReference type="InterPro" id="IPR001841">
    <property type="entry name" value="Znf_RING"/>
</dbReference>
<dbReference type="Proteomes" id="UP000291343">
    <property type="component" value="Unassembled WGS sequence"/>
</dbReference>
<comment type="catalytic activity">
    <reaction evidence="1">
        <text>S-ubiquitinyl-[E2 ubiquitin-conjugating enzyme]-L-cysteine + [acceptor protein]-L-lysine = [E2 ubiquitin-conjugating enzyme]-L-cysteine + N(6)-ubiquitinyl-[acceptor protein]-L-lysine.</text>
        <dbReference type="EC" id="2.3.2.27"/>
    </reaction>
</comment>
<dbReference type="Gene3D" id="2.130.10.10">
    <property type="entry name" value="YVTN repeat-like/Quinoprotein amine dehydrogenase"/>
    <property type="match status" value="1"/>
</dbReference>
<dbReference type="PANTHER" id="PTHR16047">
    <property type="entry name" value="RFWD3 PROTEIN"/>
    <property type="match status" value="1"/>
</dbReference>
<proteinExistence type="predicted"/>
<dbReference type="Pfam" id="PF13639">
    <property type="entry name" value="zf-RING_2"/>
    <property type="match status" value="1"/>
</dbReference>
<dbReference type="GO" id="GO:0005737">
    <property type="term" value="C:cytoplasm"/>
    <property type="evidence" value="ECO:0007669"/>
    <property type="project" value="UniProtKB-SubCell"/>
</dbReference>
<dbReference type="PROSITE" id="PS50089">
    <property type="entry name" value="ZF_RING_2"/>
    <property type="match status" value="1"/>
</dbReference>
<evidence type="ECO:0000256" key="10">
    <source>
        <dbReference type="ARBA" id="ARBA00022763"/>
    </source>
</evidence>
<evidence type="ECO:0000259" key="20">
    <source>
        <dbReference type="PROSITE" id="PS50089"/>
    </source>
</evidence>
<keyword evidence="9" id="KW-0677">Repeat</keyword>
<keyword evidence="7 17" id="KW-0853">WD repeat</keyword>
<evidence type="ECO:0000256" key="18">
    <source>
        <dbReference type="SAM" id="Coils"/>
    </source>
</evidence>
<name>A0A482XRI7_LAOST</name>
<feature type="compositionally biased region" description="Acidic residues" evidence="19">
    <location>
        <begin position="10"/>
        <end position="30"/>
    </location>
</feature>
<protein>
    <recommendedName>
        <fullName evidence="5">RING-type E3 ubiquitin transferase</fullName>
        <ecNumber evidence="5">2.3.2.27</ecNumber>
    </recommendedName>
</protein>
<evidence type="ECO:0000256" key="17">
    <source>
        <dbReference type="PROSITE-ProRule" id="PRU00221"/>
    </source>
</evidence>
<comment type="caution">
    <text evidence="21">The sequence shown here is derived from an EMBL/GenBank/DDBJ whole genome shotgun (WGS) entry which is preliminary data.</text>
</comment>
<evidence type="ECO:0000256" key="13">
    <source>
        <dbReference type="ARBA" id="ARBA00022833"/>
    </source>
</evidence>
<dbReference type="GO" id="GO:0036297">
    <property type="term" value="P:interstrand cross-link repair"/>
    <property type="evidence" value="ECO:0007669"/>
    <property type="project" value="InterPro"/>
</dbReference>
<evidence type="ECO:0000313" key="22">
    <source>
        <dbReference type="Proteomes" id="UP000291343"/>
    </source>
</evidence>
<keyword evidence="6" id="KW-0963">Cytoplasm</keyword>
<evidence type="ECO:0000256" key="9">
    <source>
        <dbReference type="ARBA" id="ARBA00022737"/>
    </source>
</evidence>
<keyword evidence="10" id="KW-0227">DNA damage</keyword>
<evidence type="ECO:0000256" key="19">
    <source>
        <dbReference type="SAM" id="MobiDB-lite"/>
    </source>
</evidence>
<feature type="region of interest" description="Disordered" evidence="19">
    <location>
        <begin position="77"/>
        <end position="175"/>
    </location>
</feature>
<evidence type="ECO:0000256" key="3">
    <source>
        <dbReference type="ARBA" id="ARBA00004496"/>
    </source>
</evidence>
<dbReference type="EMBL" id="QKKF02002849">
    <property type="protein sequence ID" value="RZF48100.1"/>
    <property type="molecule type" value="Genomic_DNA"/>
</dbReference>
<evidence type="ECO:0000256" key="14">
    <source>
        <dbReference type="ARBA" id="ARBA00023204"/>
    </source>
</evidence>
<dbReference type="Gene3D" id="3.30.40.10">
    <property type="entry name" value="Zinc/RING finger domain, C3HC4 (zinc finger)"/>
    <property type="match status" value="1"/>
</dbReference>
<comment type="pathway">
    <text evidence="4">Protein modification; protein ubiquitination.</text>
</comment>
<dbReference type="SUPFAM" id="SSF57850">
    <property type="entry name" value="RING/U-box"/>
    <property type="match status" value="1"/>
</dbReference>